<sequence length="1341" mass="154262">MLLLTVFLLIYSLTFATAKQGLNNGLIFDVTQPVNGIMDKKAGEEDLMSNLHALFNFNTEDFSSRILYYATDGETVAEMEQQTLQCYKIINNTIGITSGESILISWTINITTLDSLRFPSSIKTETNLQPAILLNLPDEIECNYRLQSKFWRKLLRTRREEDTFTGIIFSESLTQCSFIKHLMEFANIVVVKIKFGKTTGVPESFGLFQNRFKFLSESVSTLSDKWYIGYSRQEIVYFPTPDCTGDNNHRHLLKKFARIWTSSNKTYGDIIVQDYTVVNDAINFSITPSLTLSSTEYMPDSFSWFSFMFATGFERQQSLVLNDRQWRRWNRELERFYNDPIVPPSVNLPLDIILDYSDYIPSSLFSRIRKWELEEYAMKYSLSLGLVNTTGAKLSTIVFPIQKPICNSNGTCRYKNSQKMVGFAYRMVASNVKIGCLILPESFELVDPAGVVIACNEINGTLYILRVSIVLFWHQDVQSYSFHYENEVRKKLEEVNTVRKAILRRQPLAKLHMELKIEEIDRPRSQKSFHFINPLFCDEVVHELNLYFEAIVNWANSENFPIILKSDIRRELKLDIYDVWFSLLRQLNNPYLEWSVENKERNIAKQFALENVTVDAHPSFLVRNYLKSNYKWKMDTCIDWKEGKSVMKVDYFDTAFIGTTFRTDGMTINRTSIIEEYTTRLQFILHRFQLTEIVVGKDFPKLISGISTALNVSKLKIPEIFLCYVPSNEDSDPELRNFWSLLAALKGKPLHQSKFLSGIHIELAIAEMDLNGKFSYNITNGESILTMLNLTKQSNINAGFLTSVEICRQMIKNTILPGENLNAQLLREANYIICKDDLTSLFDHGKRSDWELRLDSHLFIRRLANALFPHLQVNFRIELQVEINQNRTAMTRYMSLVDLFKKFGSAYDISYFIVEAFDNQLNEKETGWWGIKNFDDLANPKTYVEKVLVYTGQIMWYPPTKEKPPPIPTTIISQNTRLVAIISLASFAVVLVLIAIVFALVVRYRKLSQILSDEEVKDFLHGKSHTETGLTSKENGEFGDVDYMKFNSLHNLELSDIVIDTAKILGQGTFGTVYKGTVKEDAAAIKRPNSDCSKKTFMSVLSEVKVLSYIGIHPNVVKFLGAYTKEIHSGVLHIATEFCSNGSLESFLRTKVTVISDQGANTYDLDESSVHLLDLNRFALEIAKGMEYIGSKNIVHGDLASRNVLLNENFVCKIGDFGLSRKLYEYQKYIKTSQEPLPWKWMAYESLTKMEFTTKSDVWSYGVTLWEIYSLGTIPYAGLNWSVEFADELQSGLKPTIPQFSSPELYEKMCECWNLNVTDRPNFTELFKFFQILSDDAYSIL</sequence>
<dbReference type="Gene3D" id="1.10.510.10">
    <property type="entry name" value="Transferase(Phosphotransferase) domain 1"/>
    <property type="match status" value="1"/>
</dbReference>
<dbReference type="PROSITE" id="PS50011">
    <property type="entry name" value="PROTEIN_KINASE_DOM"/>
    <property type="match status" value="1"/>
</dbReference>
<dbReference type="InterPro" id="IPR001245">
    <property type="entry name" value="Ser-Thr/Tyr_kinase_cat_dom"/>
</dbReference>
<feature type="binding site" evidence="3">
    <location>
        <position position="1086"/>
    </location>
    <ligand>
        <name>ATP</name>
        <dbReference type="ChEBI" id="CHEBI:30616"/>
    </ligand>
</feature>
<dbReference type="PRINTS" id="PR00109">
    <property type="entry name" value="TYRKINASE"/>
</dbReference>
<evidence type="ECO:0000313" key="8">
    <source>
        <dbReference type="Proteomes" id="UP001642540"/>
    </source>
</evidence>
<dbReference type="CDD" id="cd00192">
    <property type="entry name" value="PTKc"/>
    <property type="match status" value="1"/>
</dbReference>
<keyword evidence="3" id="KW-0067">ATP-binding</keyword>
<comment type="catalytic activity">
    <reaction evidence="2">
        <text>L-tyrosyl-[protein] + ATP = O-phospho-L-tyrosyl-[protein] + ADP + H(+)</text>
        <dbReference type="Rhea" id="RHEA:10596"/>
        <dbReference type="Rhea" id="RHEA-COMP:10136"/>
        <dbReference type="Rhea" id="RHEA-COMP:20101"/>
        <dbReference type="ChEBI" id="CHEBI:15378"/>
        <dbReference type="ChEBI" id="CHEBI:30616"/>
        <dbReference type="ChEBI" id="CHEBI:46858"/>
        <dbReference type="ChEBI" id="CHEBI:61978"/>
        <dbReference type="ChEBI" id="CHEBI:456216"/>
        <dbReference type="EC" id="2.7.10.1"/>
    </reaction>
</comment>
<dbReference type="InterPro" id="IPR008266">
    <property type="entry name" value="Tyr_kinase_AS"/>
</dbReference>
<comment type="caution">
    <text evidence="7">The sequence shown here is derived from an EMBL/GenBank/DDBJ whole genome shotgun (WGS) entry which is preliminary data.</text>
</comment>
<dbReference type="InterPro" id="IPR050122">
    <property type="entry name" value="RTK"/>
</dbReference>
<keyword evidence="3" id="KW-0547">Nucleotide-binding</keyword>
<dbReference type="PANTHER" id="PTHR24416">
    <property type="entry name" value="TYROSINE-PROTEIN KINASE RECEPTOR"/>
    <property type="match status" value="1"/>
</dbReference>
<dbReference type="PANTHER" id="PTHR24416:SF600">
    <property type="entry name" value="PDGF- AND VEGF-RECEPTOR RELATED, ISOFORM J"/>
    <property type="match status" value="1"/>
</dbReference>
<name>A0ABP1RVR9_9HEXA</name>
<evidence type="ECO:0000259" key="6">
    <source>
        <dbReference type="PROSITE" id="PS50011"/>
    </source>
</evidence>
<organism evidence="7 8">
    <name type="scientific">Orchesella dallaii</name>
    <dbReference type="NCBI Taxonomy" id="48710"/>
    <lineage>
        <taxon>Eukaryota</taxon>
        <taxon>Metazoa</taxon>
        <taxon>Ecdysozoa</taxon>
        <taxon>Arthropoda</taxon>
        <taxon>Hexapoda</taxon>
        <taxon>Collembola</taxon>
        <taxon>Entomobryomorpha</taxon>
        <taxon>Entomobryoidea</taxon>
        <taxon>Orchesellidae</taxon>
        <taxon>Orchesellinae</taxon>
        <taxon>Orchesella</taxon>
    </lineage>
</organism>
<dbReference type="EMBL" id="CAXLJM020000112">
    <property type="protein sequence ID" value="CAL8136805.1"/>
    <property type="molecule type" value="Genomic_DNA"/>
</dbReference>
<feature type="chain" id="PRO_5046020468" description="Protein kinase domain-containing protein" evidence="5">
    <location>
        <begin position="19"/>
        <end position="1341"/>
    </location>
</feature>
<keyword evidence="8" id="KW-1185">Reference proteome</keyword>
<keyword evidence="4" id="KW-1133">Transmembrane helix</keyword>
<feature type="signal peptide" evidence="5">
    <location>
        <begin position="1"/>
        <end position="18"/>
    </location>
</feature>
<evidence type="ECO:0000256" key="4">
    <source>
        <dbReference type="SAM" id="Phobius"/>
    </source>
</evidence>
<evidence type="ECO:0000256" key="3">
    <source>
        <dbReference type="PROSITE-ProRule" id="PRU10141"/>
    </source>
</evidence>
<keyword evidence="5" id="KW-0732">Signal</keyword>
<keyword evidence="4" id="KW-0812">Transmembrane</keyword>
<evidence type="ECO:0000256" key="2">
    <source>
        <dbReference type="ARBA" id="ARBA00051243"/>
    </source>
</evidence>
<feature type="transmembrane region" description="Helical" evidence="4">
    <location>
        <begin position="978"/>
        <end position="1002"/>
    </location>
</feature>
<accession>A0ABP1RVR9</accession>
<feature type="domain" description="Protein kinase" evidence="6">
    <location>
        <begin position="1059"/>
        <end position="1333"/>
    </location>
</feature>
<dbReference type="SUPFAM" id="SSF56112">
    <property type="entry name" value="Protein kinase-like (PK-like)"/>
    <property type="match status" value="1"/>
</dbReference>
<proteinExistence type="predicted"/>
<dbReference type="PROSITE" id="PS00107">
    <property type="entry name" value="PROTEIN_KINASE_ATP"/>
    <property type="match status" value="1"/>
</dbReference>
<dbReference type="InterPro" id="IPR011009">
    <property type="entry name" value="Kinase-like_dom_sf"/>
</dbReference>
<dbReference type="InterPro" id="IPR017441">
    <property type="entry name" value="Protein_kinase_ATP_BS"/>
</dbReference>
<dbReference type="Pfam" id="PF07714">
    <property type="entry name" value="PK_Tyr_Ser-Thr"/>
    <property type="match status" value="1"/>
</dbReference>
<dbReference type="PROSITE" id="PS00109">
    <property type="entry name" value="PROTEIN_KINASE_TYR"/>
    <property type="match status" value="1"/>
</dbReference>
<evidence type="ECO:0000256" key="5">
    <source>
        <dbReference type="SAM" id="SignalP"/>
    </source>
</evidence>
<reference evidence="7 8" key="1">
    <citation type="submission" date="2024-08" db="EMBL/GenBank/DDBJ databases">
        <authorList>
            <person name="Cucini C."/>
            <person name="Frati F."/>
        </authorList>
    </citation>
    <scope>NUCLEOTIDE SEQUENCE [LARGE SCALE GENOMIC DNA]</scope>
</reference>
<dbReference type="InterPro" id="IPR000719">
    <property type="entry name" value="Prot_kinase_dom"/>
</dbReference>
<comment type="subcellular location">
    <subcellularLocation>
        <location evidence="1">Membrane</location>
        <topology evidence="1">Single-pass membrane protein</topology>
    </subcellularLocation>
</comment>
<keyword evidence="4" id="KW-0472">Membrane</keyword>
<evidence type="ECO:0000313" key="7">
    <source>
        <dbReference type="EMBL" id="CAL8136805.1"/>
    </source>
</evidence>
<protein>
    <recommendedName>
        <fullName evidence="6">Protein kinase domain-containing protein</fullName>
    </recommendedName>
</protein>
<evidence type="ECO:0000256" key="1">
    <source>
        <dbReference type="ARBA" id="ARBA00004167"/>
    </source>
</evidence>
<gene>
    <name evidence="7" type="ORF">ODALV1_LOCUS26621</name>
</gene>
<dbReference type="Proteomes" id="UP001642540">
    <property type="component" value="Unassembled WGS sequence"/>
</dbReference>